<dbReference type="InterPro" id="IPR035093">
    <property type="entry name" value="RelE/ParE_toxin_dom_sf"/>
</dbReference>
<evidence type="ECO:0000256" key="3">
    <source>
        <dbReference type="ARBA" id="ARBA00022722"/>
    </source>
</evidence>
<dbReference type="Proteomes" id="UP000463337">
    <property type="component" value="Unassembled WGS sequence"/>
</dbReference>
<keyword evidence="2" id="KW-1277">Toxin-antitoxin system</keyword>
<dbReference type="Pfam" id="PF06769">
    <property type="entry name" value="YoeB_toxin"/>
    <property type="match status" value="1"/>
</dbReference>
<dbReference type="GO" id="GO:0006401">
    <property type="term" value="P:RNA catabolic process"/>
    <property type="evidence" value="ECO:0007669"/>
    <property type="project" value="InterPro"/>
</dbReference>
<evidence type="ECO:0000256" key="2">
    <source>
        <dbReference type="ARBA" id="ARBA00022649"/>
    </source>
</evidence>
<dbReference type="GO" id="GO:0045892">
    <property type="term" value="P:negative regulation of DNA-templated transcription"/>
    <property type="evidence" value="ECO:0007669"/>
    <property type="project" value="TreeGrafter"/>
</dbReference>
<dbReference type="AlphaFoldDB" id="A0A174R2F9"/>
<reference evidence="7 9" key="1">
    <citation type="journal article" date="2019" name="Nat. Med.">
        <title>A library of human gut bacterial isolates paired with longitudinal multiomics data enables mechanistic microbiome research.</title>
        <authorList>
            <person name="Poyet M."/>
            <person name="Groussin M."/>
            <person name="Gibbons S.M."/>
            <person name="Avila-Pacheco J."/>
            <person name="Jiang X."/>
            <person name="Kearney S.M."/>
            <person name="Perrotta A.R."/>
            <person name="Berdy B."/>
            <person name="Zhao S."/>
            <person name="Lieberman T.D."/>
            <person name="Swanson P.K."/>
            <person name="Smith M."/>
            <person name="Roesemann S."/>
            <person name="Alexander J.E."/>
            <person name="Rich S.A."/>
            <person name="Livny J."/>
            <person name="Vlamakis H."/>
            <person name="Clish C."/>
            <person name="Bullock K."/>
            <person name="Deik A."/>
            <person name="Scott J."/>
            <person name="Pierce K.A."/>
            <person name="Xavier R.J."/>
            <person name="Alm E.J."/>
        </authorList>
    </citation>
    <scope>NUCLEOTIDE SEQUENCE [LARGE SCALE GENOMIC DNA]</scope>
    <source>
        <strain evidence="7 9">BIOML-A41</strain>
    </source>
</reference>
<evidence type="ECO:0000256" key="5">
    <source>
        <dbReference type="ARBA" id="ARBA00022801"/>
    </source>
</evidence>
<protein>
    <recommendedName>
        <fullName evidence="6">Putative mRNA interferase YoeB</fullName>
    </recommendedName>
</protein>
<dbReference type="GO" id="GO:0004519">
    <property type="term" value="F:endonuclease activity"/>
    <property type="evidence" value="ECO:0007669"/>
    <property type="project" value="UniProtKB-KW"/>
</dbReference>
<comment type="similarity">
    <text evidence="1">Belongs to the YoeB family.</text>
</comment>
<keyword evidence="3" id="KW-0540">Nuclease</keyword>
<evidence type="ECO:0000313" key="9">
    <source>
        <dbReference type="Proteomes" id="UP000463337"/>
    </source>
</evidence>
<name>A0A174R2F9_PARDI</name>
<gene>
    <name evidence="7" type="ORF">GKD59_12535</name>
    <name evidence="8" type="ORF">P2T59_21200</name>
</gene>
<dbReference type="Gene3D" id="3.30.2310.20">
    <property type="entry name" value="RelE-like"/>
    <property type="match status" value="1"/>
</dbReference>
<evidence type="ECO:0000256" key="6">
    <source>
        <dbReference type="ARBA" id="ARBA00030388"/>
    </source>
</evidence>
<dbReference type="PANTHER" id="PTHR38039">
    <property type="entry name" value="TOXIN YOEB"/>
    <property type="match status" value="1"/>
</dbReference>
<dbReference type="Proteomes" id="UP001221009">
    <property type="component" value="Chromosome"/>
</dbReference>
<dbReference type="PANTHER" id="PTHR38039:SF1">
    <property type="entry name" value="TOXIN YOEB"/>
    <property type="match status" value="1"/>
</dbReference>
<dbReference type="GO" id="GO:0016787">
    <property type="term" value="F:hydrolase activity"/>
    <property type="evidence" value="ECO:0007669"/>
    <property type="project" value="UniProtKB-KW"/>
</dbReference>
<dbReference type="NCBIfam" id="TIGR02116">
    <property type="entry name" value="toxin_Txe_YoeB"/>
    <property type="match status" value="1"/>
</dbReference>
<dbReference type="RefSeq" id="WP_048928143.1">
    <property type="nucleotide sequence ID" value="NZ_AP019729.1"/>
</dbReference>
<dbReference type="EMBL" id="CP120353">
    <property type="protein sequence ID" value="WET64180.1"/>
    <property type="molecule type" value="Genomic_DNA"/>
</dbReference>
<dbReference type="EMBL" id="WKLT01000010">
    <property type="protein sequence ID" value="MRY58715.1"/>
    <property type="molecule type" value="Genomic_DNA"/>
</dbReference>
<evidence type="ECO:0000313" key="8">
    <source>
        <dbReference type="EMBL" id="WET64180.1"/>
    </source>
</evidence>
<keyword evidence="5" id="KW-0378">Hydrolase</keyword>
<evidence type="ECO:0000256" key="4">
    <source>
        <dbReference type="ARBA" id="ARBA00022759"/>
    </source>
</evidence>
<organism evidence="7 9">
    <name type="scientific">Parabacteroides distasonis</name>
    <dbReference type="NCBI Taxonomy" id="823"/>
    <lineage>
        <taxon>Bacteria</taxon>
        <taxon>Pseudomonadati</taxon>
        <taxon>Bacteroidota</taxon>
        <taxon>Bacteroidia</taxon>
        <taxon>Bacteroidales</taxon>
        <taxon>Tannerellaceae</taxon>
        <taxon>Parabacteroides</taxon>
    </lineage>
</organism>
<accession>A0A174R2F9</accession>
<sequence>MYRIILSDQARKDYQYFLRSGNTAIIDKIKALLNDIAERPYAGIGKPEPLKYELAGKWSRRINSEHRLIYSVHDDMIEVSIFSMRHHYSKK</sequence>
<keyword evidence="4" id="KW-0255">Endonuclease</keyword>
<dbReference type="InterPro" id="IPR009614">
    <property type="entry name" value="YoeB_toxin"/>
</dbReference>
<reference evidence="8" key="2">
    <citation type="submission" date="2023-03" db="EMBL/GenBank/DDBJ databases">
        <title>Parabacteroides distasonis, a bacteria resistant against UC.</title>
        <authorList>
            <person name="Dai W."/>
        </authorList>
    </citation>
    <scope>NUCLEOTIDE SEQUENCE</scope>
    <source>
        <strain evidence="8">F1-28</strain>
    </source>
</reference>
<proteinExistence type="inferred from homology"/>
<evidence type="ECO:0000256" key="1">
    <source>
        <dbReference type="ARBA" id="ARBA00008172"/>
    </source>
</evidence>
<evidence type="ECO:0000313" key="7">
    <source>
        <dbReference type="EMBL" id="MRY58715.1"/>
    </source>
</evidence>
<dbReference type="SUPFAM" id="SSF143011">
    <property type="entry name" value="RelE-like"/>
    <property type="match status" value="1"/>
</dbReference>